<evidence type="ECO:0000256" key="6">
    <source>
        <dbReference type="SAM" id="MobiDB-lite"/>
    </source>
</evidence>
<dbReference type="InterPro" id="IPR018393">
    <property type="entry name" value="NADHpl_OxRdtase_5_subgr"/>
</dbReference>
<feature type="transmembrane region" description="Helical" evidence="7">
    <location>
        <begin position="139"/>
        <end position="158"/>
    </location>
</feature>
<dbReference type="PRINTS" id="PR01435">
    <property type="entry name" value="NPOXDRDTASE5"/>
</dbReference>
<protein>
    <submittedName>
        <fullName evidence="10">NADH-quinone oxidoreductase subunit L</fullName>
    </submittedName>
</protein>
<dbReference type="NCBIfam" id="NF005141">
    <property type="entry name" value="PRK06590.1"/>
    <property type="match status" value="1"/>
</dbReference>
<dbReference type="InterPro" id="IPR001516">
    <property type="entry name" value="Proton_antipo_N"/>
</dbReference>
<dbReference type="Pfam" id="PF00662">
    <property type="entry name" value="Proton_antipo_N"/>
    <property type="match status" value="1"/>
</dbReference>
<dbReference type="InterPro" id="IPR003945">
    <property type="entry name" value="NU5C-like"/>
</dbReference>
<feature type="transmembrane region" description="Helical" evidence="7">
    <location>
        <begin position="83"/>
        <end position="104"/>
    </location>
</feature>
<feature type="region of interest" description="Disordered" evidence="6">
    <location>
        <begin position="471"/>
        <end position="503"/>
    </location>
</feature>
<dbReference type="NCBIfam" id="TIGR01974">
    <property type="entry name" value="NDH_I_L"/>
    <property type="match status" value="1"/>
</dbReference>
<feature type="domain" description="NADH-Ubiquinone oxidoreductase (complex I) chain 5 N-terminal" evidence="9">
    <location>
        <begin position="67"/>
        <end position="117"/>
    </location>
</feature>
<evidence type="ECO:0000256" key="3">
    <source>
        <dbReference type="ARBA" id="ARBA00022989"/>
    </source>
</evidence>
<evidence type="ECO:0000259" key="8">
    <source>
        <dbReference type="Pfam" id="PF00361"/>
    </source>
</evidence>
<feature type="transmembrane region" description="Helical" evidence="7">
    <location>
        <begin position="314"/>
        <end position="336"/>
    </location>
</feature>
<feature type="transmembrane region" description="Helical" evidence="7">
    <location>
        <begin position="669"/>
        <end position="688"/>
    </location>
</feature>
<evidence type="ECO:0000259" key="9">
    <source>
        <dbReference type="Pfam" id="PF00662"/>
    </source>
</evidence>
<feature type="domain" description="NADH:quinone oxidoreductase/Mrp antiporter transmembrane" evidence="8">
    <location>
        <begin position="133"/>
        <end position="441"/>
    </location>
</feature>
<evidence type="ECO:0000313" key="10">
    <source>
        <dbReference type="EMBL" id="MDO7842442.1"/>
    </source>
</evidence>
<keyword evidence="2 5" id="KW-0812">Transmembrane</keyword>
<dbReference type="PANTHER" id="PTHR42829">
    <property type="entry name" value="NADH-UBIQUINONE OXIDOREDUCTASE CHAIN 5"/>
    <property type="match status" value="1"/>
</dbReference>
<reference evidence="10" key="1">
    <citation type="submission" date="2023-07" db="EMBL/GenBank/DDBJ databases">
        <authorList>
            <person name="Kim M.K."/>
        </authorList>
    </citation>
    <scope>NUCLEOTIDE SEQUENCE</scope>
    <source>
        <strain evidence="10">CA1-15</strain>
    </source>
</reference>
<keyword evidence="3 7" id="KW-1133">Transmembrane helix</keyword>
<accession>A0ABT8ZXY9</accession>
<evidence type="ECO:0000256" key="5">
    <source>
        <dbReference type="RuleBase" id="RU000320"/>
    </source>
</evidence>
<dbReference type="RefSeq" id="WP_304560905.1">
    <property type="nucleotide sequence ID" value="NZ_JAUQSZ010000005.1"/>
</dbReference>
<dbReference type="PANTHER" id="PTHR42829:SF2">
    <property type="entry name" value="NADH-UBIQUINONE OXIDOREDUCTASE CHAIN 5"/>
    <property type="match status" value="1"/>
</dbReference>
<proteinExistence type="predicted"/>
<feature type="transmembrane region" description="Helical" evidence="7">
    <location>
        <begin position="6"/>
        <end position="25"/>
    </location>
</feature>
<feature type="transmembrane region" description="Helical" evidence="7">
    <location>
        <begin position="256"/>
        <end position="273"/>
    </location>
</feature>
<dbReference type="Pfam" id="PF00361">
    <property type="entry name" value="Proton_antipo_M"/>
    <property type="match status" value="1"/>
</dbReference>
<evidence type="ECO:0000256" key="2">
    <source>
        <dbReference type="ARBA" id="ARBA00022692"/>
    </source>
</evidence>
<evidence type="ECO:0000256" key="4">
    <source>
        <dbReference type="ARBA" id="ARBA00023136"/>
    </source>
</evidence>
<evidence type="ECO:0000256" key="1">
    <source>
        <dbReference type="ARBA" id="ARBA00004127"/>
    </source>
</evidence>
<feature type="transmembrane region" description="Helical" evidence="7">
    <location>
        <begin position="179"/>
        <end position="197"/>
    </location>
</feature>
<dbReference type="Gene3D" id="1.20.5.2700">
    <property type="match status" value="1"/>
</dbReference>
<evidence type="ECO:0000313" key="11">
    <source>
        <dbReference type="Proteomes" id="UP001176468"/>
    </source>
</evidence>
<feature type="transmembrane region" description="Helical" evidence="7">
    <location>
        <begin position="116"/>
        <end position="133"/>
    </location>
</feature>
<name>A0ABT8ZXY9_9SPHN</name>
<dbReference type="PRINTS" id="PR01434">
    <property type="entry name" value="NADHDHGNASE5"/>
</dbReference>
<dbReference type="EMBL" id="JAUQSZ010000005">
    <property type="protein sequence ID" value="MDO7842442.1"/>
    <property type="molecule type" value="Genomic_DNA"/>
</dbReference>
<comment type="caution">
    <text evidence="10">The sequence shown here is derived from an EMBL/GenBank/DDBJ whole genome shotgun (WGS) entry which is preliminary data.</text>
</comment>
<feature type="transmembrane region" description="Helical" evidence="7">
    <location>
        <begin position="285"/>
        <end position="307"/>
    </location>
</feature>
<feature type="transmembrane region" description="Helical" evidence="7">
    <location>
        <begin position="515"/>
        <end position="538"/>
    </location>
</feature>
<dbReference type="Proteomes" id="UP001176468">
    <property type="component" value="Unassembled WGS sequence"/>
</dbReference>
<feature type="compositionally biased region" description="Basic and acidic residues" evidence="6">
    <location>
        <begin position="471"/>
        <end position="500"/>
    </location>
</feature>
<feature type="transmembrane region" description="Helical" evidence="7">
    <location>
        <begin position="566"/>
        <end position="587"/>
    </location>
</feature>
<feature type="transmembrane region" description="Helical" evidence="7">
    <location>
        <begin position="32"/>
        <end position="53"/>
    </location>
</feature>
<keyword evidence="11" id="KW-1185">Reference proteome</keyword>
<sequence>MHSITFIVFLPLVAAIVAGFSNKSFGAAFPKAVTTGALFLACALSWPVFIHYLSGGDTLPVVTVLKFIQSGTMSVDWALRQDSLTAVMLVVVTSVSALVHLYSWGYMSDDPDQPRFFAYLSLFTFAMLMLVTADNLVQMFFGWEGVGLASYLLIGFWFKKPTANAAAIKAFVVNRVGDLGFMLGIFGTYLVFNTVSIPEILHAAPGMAGSTIGFLGYRFDTMTVLCLLLFVGACGKSAQLGLHTWLPDAMEGPTPVSALIHAATMVTAGVFMVCRLSPMFEASPFALSVVMTVGAATCFFAATCGLVQTDIKRVIAYSTCSQLGYMFFAAGCGAYGAAMFHLFTHAFFKALLFLGAGSVIHAMHHEQDMRYYGGLRKSIPVTFWAMMAGTLAITGVGIPGILGLPQVGFAGFHSKDAIIEVAFASGQTGTWLVGVIVALLTSFYSWRLMFLTFWGRPRWEQSEHIQHAVHDAHGHGDHADDHGHAAHAHDDHAHGHDAHGDGTAGYHPHESPLPILIPLIVLSVGAVFAGWAFHSYFIEPTSGETYWHGAIAFREHLMHAMHEVPVWVKLSASIAMLLGLFSAWYAYIRNPALPAAVAEQFSVIYDFLLHKWYFDELYDKIFVKPAFALGRLFWHRGDEQTIDRFGPNGSAWLVSLGSRAAGKLQTGYLYTYAFVMLIGLTAAMTWAITR</sequence>
<keyword evidence="4 7" id="KW-0472">Membrane</keyword>
<gene>
    <name evidence="10" type="primary">nuoL</name>
    <name evidence="10" type="ORF">Q5H94_08885</name>
</gene>
<comment type="subcellular location">
    <subcellularLocation>
        <location evidence="1">Endomembrane system</location>
        <topology evidence="1">Multi-pass membrane protein</topology>
    </subcellularLocation>
    <subcellularLocation>
        <location evidence="5">Membrane</location>
        <topology evidence="5">Multi-pass membrane protein</topology>
    </subcellularLocation>
</comment>
<dbReference type="InterPro" id="IPR001750">
    <property type="entry name" value="ND/Mrp_TM"/>
</dbReference>
<feature type="transmembrane region" description="Helical" evidence="7">
    <location>
        <begin position="381"/>
        <end position="402"/>
    </location>
</feature>
<feature type="transmembrane region" description="Helical" evidence="7">
    <location>
        <begin position="217"/>
        <end position="235"/>
    </location>
</feature>
<feature type="transmembrane region" description="Helical" evidence="7">
    <location>
        <begin position="342"/>
        <end position="360"/>
    </location>
</feature>
<evidence type="ECO:0000256" key="7">
    <source>
        <dbReference type="SAM" id="Phobius"/>
    </source>
</evidence>
<organism evidence="10 11">
    <name type="scientific">Sphingomonas immobilis</name>
    <dbReference type="NCBI Taxonomy" id="3063997"/>
    <lineage>
        <taxon>Bacteria</taxon>
        <taxon>Pseudomonadati</taxon>
        <taxon>Pseudomonadota</taxon>
        <taxon>Alphaproteobacteria</taxon>
        <taxon>Sphingomonadales</taxon>
        <taxon>Sphingomonadaceae</taxon>
        <taxon>Sphingomonas</taxon>
    </lineage>
</organism>